<keyword evidence="2" id="KW-1185">Reference proteome</keyword>
<organism evidence="1 2">
    <name type="scientific">Sphingobium chungbukense</name>
    <dbReference type="NCBI Taxonomy" id="56193"/>
    <lineage>
        <taxon>Bacteria</taxon>
        <taxon>Pseudomonadati</taxon>
        <taxon>Pseudomonadota</taxon>
        <taxon>Alphaproteobacteria</taxon>
        <taxon>Sphingomonadales</taxon>
        <taxon>Sphingomonadaceae</taxon>
        <taxon>Sphingobium</taxon>
    </lineage>
</organism>
<protein>
    <submittedName>
        <fullName evidence="1">Septum formation inhibitor-activating ATPase</fullName>
    </submittedName>
</protein>
<dbReference type="EMBL" id="LBIC01000011">
    <property type="protein sequence ID" value="KKW90245.1"/>
    <property type="molecule type" value="Genomic_DNA"/>
</dbReference>
<dbReference type="PATRIC" id="fig|56193.3.peg.4482"/>
<proteinExistence type="predicted"/>
<dbReference type="RefSeq" id="WP_046765605.1">
    <property type="nucleotide sequence ID" value="NZ_LBIC01000011.1"/>
</dbReference>
<dbReference type="Proteomes" id="UP000033874">
    <property type="component" value="Unassembled WGS sequence"/>
</dbReference>
<reference evidence="1 2" key="1">
    <citation type="submission" date="2015-04" db="EMBL/GenBank/DDBJ databases">
        <title>Genome sequence of aromatic hydrocarbons-degrading Sphingobium chungbukense DJ77.</title>
        <authorList>
            <person name="Kim Y.-C."/>
            <person name="Chae J.-C."/>
        </authorList>
    </citation>
    <scope>NUCLEOTIDE SEQUENCE [LARGE SCALE GENOMIC DNA]</scope>
    <source>
        <strain evidence="1 2">DJ77</strain>
    </source>
</reference>
<gene>
    <name evidence="1" type="ORF">YP76_21315</name>
</gene>
<sequence>MADLGELLEIAREAAESRAVDRRKVDFGGVDPLGLRQINFGLMDRVLPDLNNVASHIRPYTLMSWAWRRVRHVLETGKRKAASPEEMRDFVDRIEAIYAWSQFLIDPRADIPGGQAMRSMLDISRYRFGGEEWDARRNMRRYSTGFISPLNYGPSLRTMGWLIPVEGASGIFQPDPSLDTVLDAFEKRFEKELEHEAFNRFGSVTVKRADAERWGKLWALEKPKAAEAKAMFGRLGGERAPTARQKGVGLVQAAYADLDEADADDEAIRRRMADRPEAWRTEKDRPAAADEWRAVQIRQLFRLSLEGLFYWTIGRLLPGPLSTAQLAEAFLAALDEPALPDTADAWVLASEDTSNPVEHLRSLQTALRDQARLPSAIVTALALCLREAPSKAHPFENPDRLPLARARKEAEGWRALSPSGFIARVLEIWIMAQHAYWSVGRGLADARNRGKTILRLRIVMDEGGWTLTPGTTRQGNPPEPTPDRLETAISLLAECGQL</sequence>
<name>A0A0M3AK81_9SPHN</name>
<dbReference type="AlphaFoldDB" id="A0A0M3AK81"/>
<dbReference type="STRING" id="56193.YP76_21315"/>
<accession>A0A0M3AK81</accession>
<evidence type="ECO:0000313" key="1">
    <source>
        <dbReference type="EMBL" id="KKW90245.1"/>
    </source>
</evidence>
<comment type="caution">
    <text evidence="1">The sequence shown here is derived from an EMBL/GenBank/DDBJ whole genome shotgun (WGS) entry which is preliminary data.</text>
</comment>
<evidence type="ECO:0000313" key="2">
    <source>
        <dbReference type="Proteomes" id="UP000033874"/>
    </source>
</evidence>